<dbReference type="InterPro" id="IPR016039">
    <property type="entry name" value="Thiolase-like"/>
</dbReference>
<reference evidence="5 6" key="1">
    <citation type="submission" date="2017-01" db="EMBL/GenBank/DDBJ databases">
        <authorList>
            <person name="Cao J.-M."/>
        </authorList>
    </citation>
    <scope>NUCLEOTIDE SEQUENCE [LARGE SCALE GENOMIC DNA]</scope>
    <source>
        <strain evidence="5 6">888-76</strain>
    </source>
</reference>
<evidence type="ECO:0000259" key="4">
    <source>
        <dbReference type="SMART" id="SM00825"/>
    </source>
</evidence>
<dbReference type="SMART" id="SM00825">
    <property type="entry name" value="PKS_KS"/>
    <property type="match status" value="1"/>
</dbReference>
<dbReference type="InterPro" id="IPR050091">
    <property type="entry name" value="PKS_NRPS_Biosynth_Enz"/>
</dbReference>
<evidence type="ECO:0000256" key="1">
    <source>
        <dbReference type="ARBA" id="ARBA00022450"/>
    </source>
</evidence>
<dbReference type="GO" id="GO:0004312">
    <property type="term" value="F:fatty acid synthase activity"/>
    <property type="evidence" value="ECO:0007669"/>
    <property type="project" value="TreeGrafter"/>
</dbReference>
<gene>
    <name evidence="5" type="ORF">BWI95_13785</name>
</gene>
<dbReference type="Pfam" id="PF00109">
    <property type="entry name" value="ketoacyl-synt"/>
    <property type="match status" value="1"/>
</dbReference>
<organism evidence="5 6">
    <name type="scientific">Kosakonia cowanii JCM 10956 = DSM 18146</name>
    <dbReference type="NCBI Taxonomy" id="1300165"/>
    <lineage>
        <taxon>Bacteria</taxon>
        <taxon>Pseudomonadati</taxon>
        <taxon>Pseudomonadota</taxon>
        <taxon>Gammaproteobacteria</taxon>
        <taxon>Enterobacterales</taxon>
        <taxon>Enterobacteriaceae</taxon>
        <taxon>Kosakonia</taxon>
    </lineage>
</organism>
<evidence type="ECO:0000313" key="6">
    <source>
        <dbReference type="Proteomes" id="UP000187148"/>
    </source>
</evidence>
<keyword evidence="6" id="KW-1185">Reference proteome</keyword>
<dbReference type="KEGG" id="kco:BWI95_13785"/>
<evidence type="ECO:0000256" key="3">
    <source>
        <dbReference type="RuleBase" id="RU003694"/>
    </source>
</evidence>
<sequence length="408" mass="44267">MENAALISGYSLSLPYANHAEQLMSNLRQGICVNTAPWFASEEEAIKCGFKRNVSVARLNATKESDLDLIYRLIEEAMAQAGLTSAALAGASVRVYLTGLGPRIDAMDYKSFYDKNDIEDVALSASIKNLHVRNMSQDYLAFKLAEKYRLQILPAAMHCTSNSALTAIHLGCQAIERGGLDLVCIINCSKINTQDIWFLENQSMLASKVVQPFGKNSQAVLFAEGCSVMLLERDGYRGSQERHNAVRLKSNYIQTSAGRSHDTGWLSSNLLKVMRSVLSEAAVTPEQLCAIIPHGNGSSTSDKSEAKAISMLVGEQKIPVLAYKGMMGYTATGSGIIDLIIGAEALRKGELIPAVANDEISDEISHQLLVNQPVMSHQKLHLLKTGLGVDGSIIGVVISLFAKEETSR</sequence>
<dbReference type="Proteomes" id="UP000187148">
    <property type="component" value="Chromosome"/>
</dbReference>
<protein>
    <submittedName>
        <fullName evidence="5">Beta-ketoacyl synthase</fullName>
    </submittedName>
</protein>
<dbReference type="PANTHER" id="PTHR43775:SF37">
    <property type="entry name" value="SI:DKEY-61P9.11"/>
    <property type="match status" value="1"/>
</dbReference>
<evidence type="ECO:0000256" key="2">
    <source>
        <dbReference type="ARBA" id="ARBA00022553"/>
    </source>
</evidence>
<proteinExistence type="inferred from homology"/>
<dbReference type="InterPro" id="IPR020841">
    <property type="entry name" value="PKS_Beta-ketoAc_synthase_dom"/>
</dbReference>
<dbReference type="GO" id="GO:0006633">
    <property type="term" value="P:fatty acid biosynthetic process"/>
    <property type="evidence" value="ECO:0007669"/>
    <property type="project" value="TreeGrafter"/>
</dbReference>
<dbReference type="PANTHER" id="PTHR43775">
    <property type="entry name" value="FATTY ACID SYNTHASE"/>
    <property type="match status" value="1"/>
</dbReference>
<keyword evidence="3" id="KW-0808">Transferase</keyword>
<dbReference type="Pfam" id="PF02801">
    <property type="entry name" value="Ketoacyl-synt_C"/>
    <property type="match status" value="1"/>
</dbReference>
<dbReference type="InterPro" id="IPR014031">
    <property type="entry name" value="Ketoacyl_synth_C"/>
</dbReference>
<keyword evidence="2" id="KW-0597">Phosphoprotein</keyword>
<feature type="domain" description="Ketosynthase family 3 (KS3)" evidence="4">
    <location>
        <begin position="7"/>
        <end position="375"/>
    </location>
</feature>
<keyword evidence="1" id="KW-0596">Phosphopantetheine</keyword>
<evidence type="ECO:0000313" key="5">
    <source>
        <dbReference type="EMBL" id="APZ06041.1"/>
    </source>
</evidence>
<dbReference type="EMBL" id="CP019445">
    <property type="protein sequence ID" value="APZ06041.1"/>
    <property type="molecule type" value="Genomic_DNA"/>
</dbReference>
<dbReference type="SUPFAM" id="SSF53901">
    <property type="entry name" value="Thiolase-like"/>
    <property type="match status" value="2"/>
</dbReference>
<dbReference type="InterPro" id="IPR014030">
    <property type="entry name" value="Ketoacyl_synth_N"/>
</dbReference>
<dbReference type="AlphaFoldDB" id="A0A807LHY9"/>
<comment type="similarity">
    <text evidence="3">Belongs to the thiolase-like superfamily. Beta-ketoacyl-ACP synthases family.</text>
</comment>
<dbReference type="Gene3D" id="3.40.47.10">
    <property type="match status" value="2"/>
</dbReference>
<name>A0A807LHY9_9ENTR</name>
<dbReference type="RefSeq" id="WP_054803125.1">
    <property type="nucleotide sequence ID" value="NZ_CP019445.1"/>
</dbReference>
<accession>A0A807LHY9</accession>